<dbReference type="PANTHER" id="PTHR42878:SF7">
    <property type="entry name" value="SENSOR HISTIDINE KINASE GLRK"/>
    <property type="match status" value="1"/>
</dbReference>
<dbReference type="EC" id="2.7.13.3" evidence="2"/>
<evidence type="ECO:0000256" key="5">
    <source>
        <dbReference type="ARBA" id="ARBA00022741"/>
    </source>
</evidence>
<evidence type="ECO:0000256" key="8">
    <source>
        <dbReference type="ARBA" id="ARBA00023012"/>
    </source>
</evidence>
<dbReference type="InterPro" id="IPR050351">
    <property type="entry name" value="BphY/WalK/GraS-like"/>
</dbReference>
<keyword evidence="8" id="KW-0902">Two-component regulatory system</keyword>
<dbReference type="InterPro" id="IPR011622">
    <property type="entry name" value="7TMR_DISM_rcpt_extracell_dom2"/>
</dbReference>
<gene>
    <name evidence="11" type="ORF">GCM10010994_30630</name>
</gene>
<keyword evidence="9" id="KW-0472">Membrane</keyword>
<dbReference type="InterPro" id="IPR005467">
    <property type="entry name" value="His_kinase_dom"/>
</dbReference>
<keyword evidence="3" id="KW-0597">Phosphoprotein</keyword>
<dbReference type="Pfam" id="PF07695">
    <property type="entry name" value="7TMR-DISM_7TM"/>
    <property type="match status" value="1"/>
</dbReference>
<evidence type="ECO:0000256" key="7">
    <source>
        <dbReference type="ARBA" id="ARBA00022840"/>
    </source>
</evidence>
<keyword evidence="4" id="KW-0808">Transferase</keyword>
<evidence type="ECO:0000256" key="4">
    <source>
        <dbReference type="ARBA" id="ARBA00022679"/>
    </source>
</evidence>
<dbReference type="InterPro" id="IPR003661">
    <property type="entry name" value="HisK_dim/P_dom"/>
</dbReference>
<keyword evidence="7" id="KW-0067">ATP-binding</keyword>
<dbReference type="PANTHER" id="PTHR42878">
    <property type="entry name" value="TWO-COMPONENT HISTIDINE KINASE"/>
    <property type="match status" value="1"/>
</dbReference>
<dbReference type="InterPro" id="IPR004358">
    <property type="entry name" value="Sig_transdc_His_kin-like_C"/>
</dbReference>
<dbReference type="GO" id="GO:0000155">
    <property type="term" value="F:phosphorelay sensor kinase activity"/>
    <property type="evidence" value="ECO:0007669"/>
    <property type="project" value="InterPro"/>
</dbReference>
<dbReference type="CDD" id="cd00075">
    <property type="entry name" value="HATPase"/>
    <property type="match status" value="1"/>
</dbReference>
<evidence type="ECO:0000259" key="10">
    <source>
        <dbReference type="PROSITE" id="PS50109"/>
    </source>
</evidence>
<dbReference type="CDD" id="cd00082">
    <property type="entry name" value="HisKA"/>
    <property type="match status" value="1"/>
</dbReference>
<keyword evidence="9" id="KW-1133">Transmembrane helix</keyword>
<accession>A0A916UEV8</accession>
<keyword evidence="9" id="KW-0812">Transmembrane</keyword>
<feature type="transmembrane region" description="Helical" evidence="9">
    <location>
        <begin position="383"/>
        <end position="403"/>
    </location>
</feature>
<dbReference type="GO" id="GO:0000156">
    <property type="term" value="F:phosphorelay response regulator activity"/>
    <property type="evidence" value="ECO:0007669"/>
    <property type="project" value="TreeGrafter"/>
</dbReference>
<sequence length="693" mass="72891">MHRSESGGRVSLVAALVAAAAIVALIVIVRLGGAGAVPSLSWTAHLGDQWPFAMQMLVDPSRSLTLQEVMAADADFTPVGGRGVNLGYTRNAAWLRLHVETTQSEPLLLTLTPNFVDFIDVYTAVRHPGLTAGDFAHYRMGDHRPLPTDGVSGLDNVVALPRGADGGTLIYIRIASVNSSLNISASLYPARLHTFWISLTGLGSGVWFGGMGVLLAIQLVFFHFDRKPFYPLLAFSIFGAMLVYAGNLGLSRMLLFADGGVGNDMFTGGSVWLGLCASSLATASILELADRAPWANRLFLAGAVVGLLGIVLVAFNANLVFAPFGNILIVLLATAAAGLSLRGVGHGGSGTRLRAAAYLILWIGLVATLAQRSGVWALPNWMAHGYAVSSLLQTLLLTGALAVRLRDAEAMNKTMSAEALMAAQAAERRAKAMVEEKTSELAAAKRTAEDALRAELLSQEQQVRFMEVISHQYRTPLAVIRSNVDSIGLSLPASDQANRGRLDRVRRGIVRLVETLEVNLARSRLQGPTFAPHLRPTSLGELVAAAAARGSDLLQGRILVEITAQAEAADVMADAEMLGIAIINLLENAVKYSALAGDLPVTLSCSTEEGLGVIAVIDRGMGIPADEVAGIMGRSVRGSNVRSIEGSGLGLSLVSRIAAAHGGSIEIHSVSGGGTTIRLIVPLMTADVAATRS</sequence>
<dbReference type="SMART" id="SM00387">
    <property type="entry name" value="HATPase_c"/>
    <property type="match status" value="1"/>
</dbReference>
<name>A0A916UEV8_9HYPH</name>
<dbReference type="InterPro" id="IPR036890">
    <property type="entry name" value="HATPase_C_sf"/>
</dbReference>
<feature type="transmembrane region" description="Helical" evidence="9">
    <location>
        <begin position="353"/>
        <end position="371"/>
    </location>
</feature>
<dbReference type="PRINTS" id="PR00344">
    <property type="entry name" value="BCTRLSENSOR"/>
</dbReference>
<dbReference type="Gene3D" id="2.60.40.2380">
    <property type="match status" value="1"/>
</dbReference>
<feature type="transmembrane region" description="Helical" evidence="9">
    <location>
        <begin position="298"/>
        <end position="315"/>
    </location>
</feature>
<dbReference type="RefSeq" id="WP_244642027.1">
    <property type="nucleotide sequence ID" value="NZ_BMGG01000005.1"/>
</dbReference>
<dbReference type="Pfam" id="PF07696">
    <property type="entry name" value="7TMR-DISMED2"/>
    <property type="match status" value="1"/>
</dbReference>
<feature type="transmembrane region" description="Helical" evidence="9">
    <location>
        <begin position="266"/>
        <end position="286"/>
    </location>
</feature>
<evidence type="ECO:0000256" key="9">
    <source>
        <dbReference type="SAM" id="Phobius"/>
    </source>
</evidence>
<feature type="transmembrane region" description="Helical" evidence="9">
    <location>
        <begin position="229"/>
        <end position="246"/>
    </location>
</feature>
<feature type="transmembrane region" description="Helical" evidence="9">
    <location>
        <begin position="321"/>
        <end position="341"/>
    </location>
</feature>
<organism evidence="11 12">
    <name type="scientific">Chelatococcus reniformis</name>
    <dbReference type="NCBI Taxonomy" id="1494448"/>
    <lineage>
        <taxon>Bacteria</taxon>
        <taxon>Pseudomonadati</taxon>
        <taxon>Pseudomonadota</taxon>
        <taxon>Alphaproteobacteria</taxon>
        <taxon>Hyphomicrobiales</taxon>
        <taxon>Chelatococcaceae</taxon>
        <taxon>Chelatococcus</taxon>
    </lineage>
</organism>
<reference evidence="11" key="2">
    <citation type="submission" date="2020-09" db="EMBL/GenBank/DDBJ databases">
        <authorList>
            <person name="Sun Q."/>
            <person name="Zhou Y."/>
        </authorList>
    </citation>
    <scope>NUCLEOTIDE SEQUENCE</scope>
    <source>
        <strain evidence="11">CGMCC 1.12919</strain>
    </source>
</reference>
<reference evidence="11" key="1">
    <citation type="journal article" date="2014" name="Int. J. Syst. Evol. Microbiol.">
        <title>Complete genome sequence of Corynebacterium casei LMG S-19264T (=DSM 44701T), isolated from a smear-ripened cheese.</title>
        <authorList>
            <consortium name="US DOE Joint Genome Institute (JGI-PGF)"/>
            <person name="Walter F."/>
            <person name="Albersmeier A."/>
            <person name="Kalinowski J."/>
            <person name="Ruckert C."/>
        </authorList>
    </citation>
    <scope>NUCLEOTIDE SEQUENCE</scope>
    <source>
        <strain evidence="11">CGMCC 1.12919</strain>
    </source>
</reference>
<proteinExistence type="predicted"/>
<dbReference type="InterPro" id="IPR011623">
    <property type="entry name" value="7TMR_DISM_rcpt_extracell_dom1"/>
</dbReference>
<keyword evidence="12" id="KW-1185">Reference proteome</keyword>
<dbReference type="SUPFAM" id="SSF55874">
    <property type="entry name" value="ATPase domain of HSP90 chaperone/DNA topoisomerase II/histidine kinase"/>
    <property type="match status" value="1"/>
</dbReference>
<evidence type="ECO:0000256" key="3">
    <source>
        <dbReference type="ARBA" id="ARBA00022553"/>
    </source>
</evidence>
<dbReference type="AlphaFoldDB" id="A0A916UEV8"/>
<dbReference type="Proteomes" id="UP000637002">
    <property type="component" value="Unassembled WGS sequence"/>
</dbReference>
<feature type="transmembrane region" description="Helical" evidence="9">
    <location>
        <begin position="12"/>
        <end position="32"/>
    </location>
</feature>
<dbReference type="SMART" id="SM00388">
    <property type="entry name" value="HisKA"/>
    <property type="match status" value="1"/>
</dbReference>
<dbReference type="GO" id="GO:0030295">
    <property type="term" value="F:protein kinase activator activity"/>
    <property type="evidence" value="ECO:0007669"/>
    <property type="project" value="TreeGrafter"/>
</dbReference>
<comment type="caution">
    <text evidence="11">The sequence shown here is derived from an EMBL/GenBank/DDBJ whole genome shotgun (WGS) entry which is preliminary data.</text>
</comment>
<comment type="catalytic activity">
    <reaction evidence="1">
        <text>ATP + protein L-histidine = ADP + protein N-phospho-L-histidine.</text>
        <dbReference type="EC" id="2.7.13.3"/>
    </reaction>
</comment>
<protein>
    <recommendedName>
        <fullName evidence="2">histidine kinase</fullName>
        <ecNumber evidence="2">2.7.13.3</ecNumber>
    </recommendedName>
</protein>
<evidence type="ECO:0000313" key="12">
    <source>
        <dbReference type="Proteomes" id="UP000637002"/>
    </source>
</evidence>
<evidence type="ECO:0000256" key="1">
    <source>
        <dbReference type="ARBA" id="ARBA00000085"/>
    </source>
</evidence>
<dbReference type="PROSITE" id="PS50109">
    <property type="entry name" value="HIS_KIN"/>
    <property type="match status" value="1"/>
</dbReference>
<dbReference type="InterPro" id="IPR036097">
    <property type="entry name" value="HisK_dim/P_sf"/>
</dbReference>
<evidence type="ECO:0000256" key="2">
    <source>
        <dbReference type="ARBA" id="ARBA00012438"/>
    </source>
</evidence>
<keyword evidence="6" id="KW-0418">Kinase</keyword>
<dbReference type="GO" id="GO:0007234">
    <property type="term" value="P:osmosensory signaling via phosphorelay pathway"/>
    <property type="evidence" value="ECO:0007669"/>
    <property type="project" value="TreeGrafter"/>
</dbReference>
<feature type="transmembrane region" description="Helical" evidence="9">
    <location>
        <begin position="195"/>
        <end position="217"/>
    </location>
</feature>
<keyword evidence="5" id="KW-0547">Nucleotide-binding</keyword>
<dbReference type="GO" id="GO:0005524">
    <property type="term" value="F:ATP binding"/>
    <property type="evidence" value="ECO:0007669"/>
    <property type="project" value="UniProtKB-KW"/>
</dbReference>
<evidence type="ECO:0000256" key="6">
    <source>
        <dbReference type="ARBA" id="ARBA00022777"/>
    </source>
</evidence>
<dbReference type="EMBL" id="BMGG01000005">
    <property type="protein sequence ID" value="GGC69924.1"/>
    <property type="molecule type" value="Genomic_DNA"/>
</dbReference>
<feature type="domain" description="Histidine kinase" evidence="10">
    <location>
        <begin position="468"/>
        <end position="685"/>
    </location>
</feature>
<dbReference type="InterPro" id="IPR003594">
    <property type="entry name" value="HATPase_dom"/>
</dbReference>
<dbReference type="SUPFAM" id="SSF47384">
    <property type="entry name" value="Homodimeric domain of signal transducing histidine kinase"/>
    <property type="match status" value="1"/>
</dbReference>
<evidence type="ECO:0000313" key="11">
    <source>
        <dbReference type="EMBL" id="GGC69924.1"/>
    </source>
</evidence>
<dbReference type="Pfam" id="PF02518">
    <property type="entry name" value="HATPase_c"/>
    <property type="match status" value="1"/>
</dbReference>
<dbReference type="Gene3D" id="3.30.565.10">
    <property type="entry name" value="Histidine kinase-like ATPase, C-terminal domain"/>
    <property type="match status" value="1"/>
</dbReference>
<dbReference type="Gene3D" id="1.10.287.130">
    <property type="match status" value="1"/>
</dbReference>